<name>A0A9N9DBS7_9GLOM</name>
<sequence>MNQRLENFFGRFYPSRLYYDDVAKMICFLDEMTPSFQVINDILECFIFPFVINIMKDELSEIDGEKEFRRNDCVSIIVKKIGDNSFAVLKWSICERVVNKMVDENFVKKEKKAEE</sequence>
<evidence type="ECO:0000313" key="1">
    <source>
        <dbReference type="EMBL" id="CAG8632498.1"/>
    </source>
</evidence>
<gene>
    <name evidence="1" type="ORF">CPELLU_LOCUS8456</name>
</gene>
<proteinExistence type="predicted"/>
<evidence type="ECO:0000313" key="2">
    <source>
        <dbReference type="Proteomes" id="UP000789759"/>
    </source>
</evidence>
<dbReference type="AlphaFoldDB" id="A0A9N9DBS7"/>
<accession>A0A9N9DBS7</accession>
<organism evidence="1 2">
    <name type="scientific">Cetraspora pellucida</name>
    <dbReference type="NCBI Taxonomy" id="1433469"/>
    <lineage>
        <taxon>Eukaryota</taxon>
        <taxon>Fungi</taxon>
        <taxon>Fungi incertae sedis</taxon>
        <taxon>Mucoromycota</taxon>
        <taxon>Glomeromycotina</taxon>
        <taxon>Glomeromycetes</taxon>
        <taxon>Diversisporales</taxon>
        <taxon>Gigasporaceae</taxon>
        <taxon>Cetraspora</taxon>
    </lineage>
</organism>
<reference evidence="1" key="1">
    <citation type="submission" date="2021-06" db="EMBL/GenBank/DDBJ databases">
        <authorList>
            <person name="Kallberg Y."/>
            <person name="Tangrot J."/>
            <person name="Rosling A."/>
        </authorList>
    </citation>
    <scope>NUCLEOTIDE SEQUENCE</scope>
    <source>
        <strain evidence="1">FL966</strain>
    </source>
</reference>
<dbReference type="OrthoDB" id="2305998at2759"/>
<comment type="caution">
    <text evidence="1">The sequence shown here is derived from an EMBL/GenBank/DDBJ whole genome shotgun (WGS) entry which is preliminary data.</text>
</comment>
<protein>
    <submittedName>
        <fullName evidence="1">928_t:CDS:1</fullName>
    </submittedName>
</protein>
<dbReference type="EMBL" id="CAJVQA010006021">
    <property type="protein sequence ID" value="CAG8632498.1"/>
    <property type="molecule type" value="Genomic_DNA"/>
</dbReference>
<dbReference type="Proteomes" id="UP000789759">
    <property type="component" value="Unassembled WGS sequence"/>
</dbReference>
<keyword evidence="2" id="KW-1185">Reference proteome</keyword>